<comment type="caution">
    <text evidence="1">The sequence shown here is derived from an EMBL/GenBank/DDBJ whole genome shotgun (WGS) entry which is preliminary data.</text>
</comment>
<evidence type="ECO:0000313" key="2">
    <source>
        <dbReference type="Proteomes" id="UP000070133"/>
    </source>
</evidence>
<sequence>MTTQLKPLSSPAPRKIRQSPFFKLSAELRNKIFSKIDMCTPNFHRPGLLDVSRKIRSKATTTRTASHYNPTLHVRWIKAMKKMSLETPGNKRPGSKSKASLPNWKNSLKHIYDGDIRSLSYWLRHMNKIDTSQAVSILER</sequence>
<keyword evidence="2" id="KW-1185">Reference proteome</keyword>
<name>A0A139HWJ8_9PEZI</name>
<dbReference type="AlphaFoldDB" id="A0A139HWJ8"/>
<proteinExistence type="predicted"/>
<dbReference type="EMBL" id="LFZN01000004">
    <property type="protein sequence ID" value="KXT06845.1"/>
    <property type="molecule type" value="Genomic_DNA"/>
</dbReference>
<organism evidence="1 2">
    <name type="scientific">Pseudocercospora eumusae</name>
    <dbReference type="NCBI Taxonomy" id="321146"/>
    <lineage>
        <taxon>Eukaryota</taxon>
        <taxon>Fungi</taxon>
        <taxon>Dikarya</taxon>
        <taxon>Ascomycota</taxon>
        <taxon>Pezizomycotina</taxon>
        <taxon>Dothideomycetes</taxon>
        <taxon>Dothideomycetidae</taxon>
        <taxon>Mycosphaerellales</taxon>
        <taxon>Mycosphaerellaceae</taxon>
        <taxon>Pseudocercospora</taxon>
    </lineage>
</organism>
<reference evidence="1 2" key="1">
    <citation type="submission" date="2015-07" db="EMBL/GenBank/DDBJ databases">
        <title>Comparative genomics of the Sigatoka disease complex on banana suggests a link between parallel evolutionary changes in Pseudocercospora fijiensis and Pseudocercospora eumusae and increased virulence on the banana host.</title>
        <authorList>
            <person name="Chang T.-C."/>
            <person name="Salvucci A."/>
            <person name="Crous P.W."/>
            <person name="Stergiopoulos I."/>
        </authorList>
    </citation>
    <scope>NUCLEOTIDE SEQUENCE [LARGE SCALE GENOMIC DNA]</scope>
    <source>
        <strain evidence="1 2">CBS 114824</strain>
    </source>
</reference>
<dbReference type="Proteomes" id="UP000070133">
    <property type="component" value="Unassembled WGS sequence"/>
</dbReference>
<evidence type="ECO:0000313" key="1">
    <source>
        <dbReference type="EMBL" id="KXT06845.1"/>
    </source>
</evidence>
<protein>
    <submittedName>
        <fullName evidence="1">Uncharacterized protein</fullName>
    </submittedName>
</protein>
<accession>A0A139HWJ8</accession>
<gene>
    <name evidence="1" type="ORF">AC578_7184</name>
</gene>